<name>A0AA87Z553_FICCA</name>
<gene>
    <name evidence="2" type="ORF">TIFTF001_002772</name>
</gene>
<feature type="region of interest" description="Disordered" evidence="1">
    <location>
        <begin position="36"/>
        <end position="70"/>
    </location>
</feature>
<comment type="caution">
    <text evidence="2">The sequence shown here is derived from an EMBL/GenBank/DDBJ whole genome shotgun (WGS) entry which is preliminary data.</text>
</comment>
<evidence type="ECO:0000313" key="3">
    <source>
        <dbReference type="Proteomes" id="UP001187192"/>
    </source>
</evidence>
<organism evidence="2 3">
    <name type="scientific">Ficus carica</name>
    <name type="common">Common fig</name>
    <dbReference type="NCBI Taxonomy" id="3494"/>
    <lineage>
        <taxon>Eukaryota</taxon>
        <taxon>Viridiplantae</taxon>
        <taxon>Streptophyta</taxon>
        <taxon>Embryophyta</taxon>
        <taxon>Tracheophyta</taxon>
        <taxon>Spermatophyta</taxon>
        <taxon>Magnoliopsida</taxon>
        <taxon>eudicotyledons</taxon>
        <taxon>Gunneridae</taxon>
        <taxon>Pentapetalae</taxon>
        <taxon>rosids</taxon>
        <taxon>fabids</taxon>
        <taxon>Rosales</taxon>
        <taxon>Moraceae</taxon>
        <taxon>Ficeae</taxon>
        <taxon>Ficus</taxon>
    </lineage>
</organism>
<sequence>MLELANLKFNKFNLSNDKRHGKVPSDKFGRRFVVPLTPLIPSTPRRDSDSAPPDSELPPPLQIRGQTQAP</sequence>
<dbReference type="AlphaFoldDB" id="A0AA87Z553"/>
<dbReference type="Proteomes" id="UP001187192">
    <property type="component" value="Unassembled WGS sequence"/>
</dbReference>
<evidence type="ECO:0000256" key="1">
    <source>
        <dbReference type="SAM" id="MobiDB-lite"/>
    </source>
</evidence>
<accession>A0AA87Z553</accession>
<dbReference type="EMBL" id="BTGU01000003">
    <property type="protein sequence ID" value="GMN30359.1"/>
    <property type="molecule type" value="Genomic_DNA"/>
</dbReference>
<proteinExistence type="predicted"/>
<evidence type="ECO:0000313" key="2">
    <source>
        <dbReference type="EMBL" id="GMN30359.1"/>
    </source>
</evidence>
<keyword evidence="3" id="KW-1185">Reference proteome</keyword>
<protein>
    <submittedName>
        <fullName evidence="2">Uncharacterized protein</fullName>
    </submittedName>
</protein>
<reference evidence="2" key="1">
    <citation type="submission" date="2023-07" db="EMBL/GenBank/DDBJ databases">
        <title>draft genome sequence of fig (Ficus carica).</title>
        <authorList>
            <person name="Takahashi T."/>
            <person name="Nishimura K."/>
        </authorList>
    </citation>
    <scope>NUCLEOTIDE SEQUENCE</scope>
</reference>